<dbReference type="Proteomes" id="UP000473648">
    <property type="component" value="Unassembled WGS sequence"/>
</dbReference>
<proteinExistence type="predicted"/>
<dbReference type="Pfam" id="PF00005">
    <property type="entry name" value="ABC_tran"/>
    <property type="match status" value="1"/>
</dbReference>
<evidence type="ECO:0000256" key="8">
    <source>
        <dbReference type="SAM" id="Phobius"/>
    </source>
</evidence>
<evidence type="ECO:0000256" key="6">
    <source>
        <dbReference type="ARBA" id="ARBA00022989"/>
    </source>
</evidence>
<dbReference type="SUPFAM" id="SSF52540">
    <property type="entry name" value="P-loop containing nucleoside triphosphate hydrolases"/>
    <property type="match status" value="1"/>
</dbReference>
<sequence>MKKKNQDSKSWQTLKEVLNYVARYKVLLILSLVTAAVSVVLQLYIPILFGRMIDGIIGKGHVKFALIAHIAVRVGVAVLIASAATWIMNLVNNKLSYGVVRDIRARAIRQIQDLPLSYLDSHPSGDIVSRVITDVDQLSDGLLLGLTQLFSGIVMIAVTIGFMLSINVPITLFVVAMTPVSFLVARFIASRSFTMFRNVSDTRGRQTSLIEELIGGEKVVKAFGYEKRGSARFAEVNREMQQYSQQAVFYSSLTNPSTRFVNGIIYAFVALIGAFTVPGGALTVGGLAALLTYANQYMKPFNDISSVVTEFQNALACAARVLEFIDAPPQTPDPEKALPKASGKIDINNLYFSYDPSKKLIQDFSLQAKPGTRIAIVGPTGCGKTTLINLLMRFYDADSGTIAIDDQNVYAVSRSSLRQNFGMVLQDTWLMHGTVRDNIAFGKPDASDDEIWQVAAASHCDTFIHQMPKGLDTVIDDGDLSQGQKQLLCIARVMLVDPPMLILDEATSNIDTRTELKIQAAFDKLMTGKTSFIVAHRLSTIRDADIILVMRDGQIVEQGNHKSLLAKNGFYAKLYNAQFELTK</sequence>
<keyword evidence="3 8" id="KW-0812">Transmembrane</keyword>
<dbReference type="InterPro" id="IPR027417">
    <property type="entry name" value="P-loop_NTPase"/>
</dbReference>
<dbReference type="Gene3D" id="3.40.50.300">
    <property type="entry name" value="P-loop containing nucleotide triphosphate hydrolases"/>
    <property type="match status" value="1"/>
</dbReference>
<dbReference type="InterPro" id="IPR003593">
    <property type="entry name" value="AAA+_ATPase"/>
</dbReference>
<dbReference type="EMBL" id="VOGB01000004">
    <property type="protein sequence ID" value="MQM72602.1"/>
    <property type="molecule type" value="Genomic_DNA"/>
</dbReference>
<dbReference type="Gene3D" id="1.20.1560.10">
    <property type="entry name" value="ABC transporter type 1, transmembrane domain"/>
    <property type="match status" value="1"/>
</dbReference>
<dbReference type="CDD" id="cd18547">
    <property type="entry name" value="ABC_6TM_Tm288_like"/>
    <property type="match status" value="1"/>
</dbReference>
<dbReference type="GO" id="GO:0005524">
    <property type="term" value="F:ATP binding"/>
    <property type="evidence" value="ECO:0007669"/>
    <property type="project" value="UniProtKB-KW"/>
</dbReference>
<dbReference type="InterPro" id="IPR039421">
    <property type="entry name" value="Type_1_exporter"/>
</dbReference>
<dbReference type="GO" id="GO:0016887">
    <property type="term" value="F:ATP hydrolysis activity"/>
    <property type="evidence" value="ECO:0007669"/>
    <property type="project" value="InterPro"/>
</dbReference>
<organism evidence="11 12">
    <name type="scientific">Candidatus Pseudoramibacter fermentans</name>
    <dbReference type="NCBI Taxonomy" id="2594427"/>
    <lineage>
        <taxon>Bacteria</taxon>
        <taxon>Bacillati</taxon>
        <taxon>Bacillota</taxon>
        <taxon>Clostridia</taxon>
        <taxon>Eubacteriales</taxon>
        <taxon>Eubacteriaceae</taxon>
        <taxon>Pseudoramibacter</taxon>
    </lineage>
</organism>
<evidence type="ECO:0000313" key="12">
    <source>
        <dbReference type="Proteomes" id="UP000473648"/>
    </source>
</evidence>
<evidence type="ECO:0000259" key="10">
    <source>
        <dbReference type="PROSITE" id="PS50929"/>
    </source>
</evidence>
<dbReference type="GO" id="GO:0005886">
    <property type="term" value="C:plasma membrane"/>
    <property type="evidence" value="ECO:0007669"/>
    <property type="project" value="UniProtKB-SubCell"/>
</dbReference>
<feature type="domain" description="ABC transporter" evidence="9">
    <location>
        <begin position="345"/>
        <end position="577"/>
    </location>
</feature>
<feature type="transmembrane region" description="Helical" evidence="8">
    <location>
        <begin position="170"/>
        <end position="189"/>
    </location>
</feature>
<dbReference type="InterPro" id="IPR017871">
    <property type="entry name" value="ABC_transporter-like_CS"/>
</dbReference>
<dbReference type="InterPro" id="IPR003439">
    <property type="entry name" value="ABC_transporter-like_ATP-bd"/>
</dbReference>
<dbReference type="PANTHER" id="PTHR43394:SF1">
    <property type="entry name" value="ATP-BINDING CASSETTE SUB-FAMILY B MEMBER 10, MITOCHONDRIAL"/>
    <property type="match status" value="1"/>
</dbReference>
<dbReference type="FunFam" id="3.40.50.300:FF:000287">
    <property type="entry name" value="Multidrug ABC transporter ATP-binding protein"/>
    <property type="match status" value="1"/>
</dbReference>
<keyword evidence="4" id="KW-0547">Nucleotide-binding</keyword>
<accession>A0A6L5GRA3</accession>
<gene>
    <name evidence="11" type="ORF">FRC53_04105</name>
</gene>
<evidence type="ECO:0000256" key="7">
    <source>
        <dbReference type="ARBA" id="ARBA00023136"/>
    </source>
</evidence>
<dbReference type="PANTHER" id="PTHR43394">
    <property type="entry name" value="ATP-DEPENDENT PERMEASE MDL1, MITOCHONDRIAL"/>
    <property type="match status" value="1"/>
</dbReference>
<dbReference type="AlphaFoldDB" id="A0A6L5GRA3"/>
<comment type="caution">
    <text evidence="11">The sequence shown here is derived from an EMBL/GenBank/DDBJ whole genome shotgun (WGS) entry which is preliminary data.</text>
</comment>
<dbReference type="Pfam" id="PF00664">
    <property type="entry name" value="ABC_membrane"/>
    <property type="match status" value="1"/>
</dbReference>
<keyword evidence="7 8" id="KW-0472">Membrane</keyword>
<dbReference type="InterPro" id="IPR011527">
    <property type="entry name" value="ABC1_TM_dom"/>
</dbReference>
<keyword evidence="5 11" id="KW-0067">ATP-binding</keyword>
<evidence type="ECO:0000256" key="4">
    <source>
        <dbReference type="ARBA" id="ARBA00022741"/>
    </source>
</evidence>
<feature type="transmembrane region" description="Helical" evidence="8">
    <location>
        <begin position="264"/>
        <end position="291"/>
    </location>
</feature>
<reference evidence="11" key="1">
    <citation type="journal article" date="2020" name="Appl. Environ. Microbiol.">
        <title>Medium-Chain Fatty Acid Synthesis by 'Candidatus Weimeria bifida' gen. nov., sp. nov., and 'Candidatus Pseudoramibacter fermentans' sp. nov.</title>
        <authorList>
            <person name="Scarborough M.J."/>
            <person name="Myers K.S."/>
            <person name="Donohue T.J."/>
            <person name="Noguera D.R."/>
        </authorList>
    </citation>
    <scope>NUCLEOTIDE SEQUENCE</scope>
    <source>
        <strain evidence="11">EUB1.1</strain>
    </source>
</reference>
<protein>
    <submittedName>
        <fullName evidence="11">ABC transporter ATP-binding protein</fullName>
    </submittedName>
</protein>
<evidence type="ECO:0000256" key="5">
    <source>
        <dbReference type="ARBA" id="ARBA00022840"/>
    </source>
</evidence>
<dbReference type="SMART" id="SM00382">
    <property type="entry name" value="AAA"/>
    <property type="match status" value="1"/>
</dbReference>
<evidence type="ECO:0000256" key="3">
    <source>
        <dbReference type="ARBA" id="ARBA00022692"/>
    </source>
</evidence>
<dbReference type="PROSITE" id="PS00211">
    <property type="entry name" value="ABC_TRANSPORTER_1"/>
    <property type="match status" value="1"/>
</dbReference>
<feature type="transmembrane region" description="Helical" evidence="8">
    <location>
        <begin position="65"/>
        <end position="87"/>
    </location>
</feature>
<evidence type="ECO:0000256" key="1">
    <source>
        <dbReference type="ARBA" id="ARBA00004651"/>
    </source>
</evidence>
<dbReference type="CDD" id="cd03254">
    <property type="entry name" value="ABCC_Glucan_exporter_like"/>
    <property type="match status" value="1"/>
</dbReference>
<evidence type="ECO:0000256" key="2">
    <source>
        <dbReference type="ARBA" id="ARBA00022448"/>
    </source>
</evidence>
<dbReference type="PROSITE" id="PS50929">
    <property type="entry name" value="ABC_TM1F"/>
    <property type="match status" value="1"/>
</dbReference>
<keyword evidence="2" id="KW-0813">Transport</keyword>
<name>A0A6L5GRA3_9FIRM</name>
<dbReference type="InterPro" id="IPR036640">
    <property type="entry name" value="ABC1_TM_sf"/>
</dbReference>
<feature type="transmembrane region" description="Helical" evidence="8">
    <location>
        <begin position="21"/>
        <end position="45"/>
    </location>
</feature>
<evidence type="ECO:0000259" key="9">
    <source>
        <dbReference type="PROSITE" id="PS50893"/>
    </source>
</evidence>
<dbReference type="PROSITE" id="PS50893">
    <property type="entry name" value="ABC_TRANSPORTER_2"/>
    <property type="match status" value="1"/>
</dbReference>
<dbReference type="SUPFAM" id="SSF90123">
    <property type="entry name" value="ABC transporter transmembrane region"/>
    <property type="match status" value="1"/>
</dbReference>
<comment type="subcellular location">
    <subcellularLocation>
        <location evidence="1">Cell membrane</location>
        <topology evidence="1">Multi-pass membrane protein</topology>
    </subcellularLocation>
</comment>
<dbReference type="GO" id="GO:0015421">
    <property type="term" value="F:ABC-type oligopeptide transporter activity"/>
    <property type="evidence" value="ECO:0007669"/>
    <property type="project" value="TreeGrafter"/>
</dbReference>
<feature type="transmembrane region" description="Helical" evidence="8">
    <location>
        <begin position="142"/>
        <end position="164"/>
    </location>
</feature>
<evidence type="ECO:0000313" key="11">
    <source>
        <dbReference type="EMBL" id="MQM72602.1"/>
    </source>
</evidence>
<feature type="domain" description="ABC transmembrane type-1" evidence="10">
    <location>
        <begin position="29"/>
        <end position="313"/>
    </location>
</feature>
<keyword evidence="6 8" id="KW-1133">Transmembrane helix</keyword>
<keyword evidence="12" id="KW-1185">Reference proteome</keyword>